<keyword evidence="2" id="KW-1185">Reference proteome</keyword>
<name>A0A8S1TJG4_9CILI</name>
<comment type="caution">
    <text evidence="1">The sequence shown here is derived from an EMBL/GenBank/DDBJ whole genome shotgun (WGS) entry which is preliminary data.</text>
</comment>
<sequence>MGNSCTLKQESPNEENIEIQNDESYQTRTVKIPVFTGKLGLNFKLDEGIQKVRPNQDYESVQDISTQRNLQDSNALQYIQNEDSCKSYLKQKHTGDFLQEICSNEVVSQKLNTKIIMIEQGKTIGINLNFKQYLQ</sequence>
<reference evidence="1" key="1">
    <citation type="submission" date="2021-01" db="EMBL/GenBank/DDBJ databases">
        <authorList>
            <consortium name="Genoscope - CEA"/>
            <person name="William W."/>
        </authorList>
    </citation>
    <scope>NUCLEOTIDE SEQUENCE</scope>
</reference>
<accession>A0A8S1TJG4</accession>
<proteinExistence type="predicted"/>
<dbReference type="OrthoDB" id="298723at2759"/>
<protein>
    <submittedName>
        <fullName evidence="1">Uncharacterized protein</fullName>
    </submittedName>
</protein>
<dbReference type="EMBL" id="CAJJDO010000021">
    <property type="protein sequence ID" value="CAD8151282.1"/>
    <property type="molecule type" value="Genomic_DNA"/>
</dbReference>
<evidence type="ECO:0000313" key="2">
    <source>
        <dbReference type="Proteomes" id="UP000689195"/>
    </source>
</evidence>
<dbReference type="AlphaFoldDB" id="A0A8S1TJG4"/>
<organism evidence="1 2">
    <name type="scientific">Paramecium pentaurelia</name>
    <dbReference type="NCBI Taxonomy" id="43138"/>
    <lineage>
        <taxon>Eukaryota</taxon>
        <taxon>Sar</taxon>
        <taxon>Alveolata</taxon>
        <taxon>Ciliophora</taxon>
        <taxon>Intramacronucleata</taxon>
        <taxon>Oligohymenophorea</taxon>
        <taxon>Peniculida</taxon>
        <taxon>Parameciidae</taxon>
        <taxon>Paramecium</taxon>
    </lineage>
</organism>
<dbReference type="Proteomes" id="UP000689195">
    <property type="component" value="Unassembled WGS sequence"/>
</dbReference>
<evidence type="ECO:0000313" key="1">
    <source>
        <dbReference type="EMBL" id="CAD8151282.1"/>
    </source>
</evidence>
<gene>
    <name evidence="1" type="ORF">PPENT_87.1.T0210275</name>
</gene>